<dbReference type="PROSITE" id="PS51918">
    <property type="entry name" value="RADICAL_SAM"/>
    <property type="match status" value="1"/>
</dbReference>
<organism evidence="8 9">
    <name type="scientific">Corynebacterium urealyticum</name>
    <dbReference type="NCBI Taxonomy" id="43771"/>
    <lineage>
        <taxon>Bacteria</taxon>
        <taxon>Bacillati</taxon>
        <taxon>Actinomycetota</taxon>
        <taxon>Actinomycetes</taxon>
        <taxon>Mycobacteriales</taxon>
        <taxon>Corynebacteriaceae</taxon>
        <taxon>Corynebacterium</taxon>
    </lineage>
</organism>
<dbReference type="PANTHER" id="PTHR30352">
    <property type="entry name" value="PYRUVATE FORMATE-LYASE-ACTIVATING ENZYME"/>
    <property type="match status" value="1"/>
</dbReference>
<evidence type="ECO:0000256" key="4">
    <source>
        <dbReference type="ARBA" id="ARBA00022723"/>
    </source>
</evidence>
<evidence type="ECO:0000256" key="3">
    <source>
        <dbReference type="ARBA" id="ARBA00022691"/>
    </source>
</evidence>
<feature type="domain" description="Radical SAM core" evidence="7">
    <location>
        <begin position="26"/>
        <end position="244"/>
    </location>
</feature>
<evidence type="ECO:0000256" key="6">
    <source>
        <dbReference type="ARBA" id="ARBA00023014"/>
    </source>
</evidence>
<dbReference type="SUPFAM" id="SSF102114">
    <property type="entry name" value="Radical SAM enzymes"/>
    <property type="match status" value="1"/>
</dbReference>
<proteinExistence type="predicted"/>
<dbReference type="SFLD" id="SFLDS00029">
    <property type="entry name" value="Radical_SAM"/>
    <property type="match status" value="1"/>
</dbReference>
<dbReference type="AlphaFoldDB" id="A0A2W5D790"/>
<dbReference type="InterPro" id="IPR012840">
    <property type="entry name" value="NrdG2"/>
</dbReference>
<dbReference type="EMBL" id="QFNY01000052">
    <property type="protein sequence ID" value="PZP01849.1"/>
    <property type="molecule type" value="Genomic_DNA"/>
</dbReference>
<dbReference type="GO" id="GO:0051539">
    <property type="term" value="F:4 iron, 4 sulfur cluster binding"/>
    <property type="evidence" value="ECO:0007669"/>
    <property type="project" value="UniProtKB-KW"/>
</dbReference>
<evidence type="ECO:0000256" key="1">
    <source>
        <dbReference type="ARBA" id="ARBA00001966"/>
    </source>
</evidence>
<dbReference type="InterPro" id="IPR013785">
    <property type="entry name" value="Aldolase_TIM"/>
</dbReference>
<keyword evidence="6" id="KW-0411">Iron-sulfur</keyword>
<dbReference type="GO" id="GO:0046872">
    <property type="term" value="F:metal ion binding"/>
    <property type="evidence" value="ECO:0007669"/>
    <property type="project" value="UniProtKB-KW"/>
</dbReference>
<evidence type="ECO:0000256" key="5">
    <source>
        <dbReference type="ARBA" id="ARBA00023004"/>
    </source>
</evidence>
<keyword evidence="2" id="KW-0004">4Fe-4S</keyword>
<keyword evidence="5" id="KW-0408">Iron</keyword>
<accession>A0A2W5D790</accession>
<protein>
    <submittedName>
        <fullName evidence="8">Anaerobic ribonucleoside-triphosphate reductase activating protein</fullName>
    </submittedName>
</protein>
<dbReference type="Proteomes" id="UP000249451">
    <property type="component" value="Unassembled WGS sequence"/>
</dbReference>
<dbReference type="CDD" id="cd01335">
    <property type="entry name" value="Radical_SAM"/>
    <property type="match status" value="1"/>
</dbReference>
<gene>
    <name evidence="8" type="ORF">DI609_03310</name>
</gene>
<dbReference type="GO" id="GO:0003824">
    <property type="term" value="F:catalytic activity"/>
    <property type="evidence" value="ECO:0007669"/>
    <property type="project" value="InterPro"/>
</dbReference>
<dbReference type="InterPro" id="IPR034457">
    <property type="entry name" value="Organic_radical-activating"/>
</dbReference>
<dbReference type="Gene3D" id="3.20.20.70">
    <property type="entry name" value="Aldolase class I"/>
    <property type="match status" value="1"/>
</dbReference>
<dbReference type="Pfam" id="PF04055">
    <property type="entry name" value="Radical_SAM"/>
    <property type="match status" value="1"/>
</dbReference>
<name>A0A2W5D790_9CORY</name>
<sequence>MRSSAAFQDANRLALAGLIPFSATDWPGKLTATVFTQGCPLRCVYCHNAQLQEFPVVGGGEPAADLGRAGEGSGGTRGAEGRPLFSDALELMERRRGMLDGLVISGGEPLAAAGLAAALAATKVAGFPVGLHTSGYAPARLRALLATEETRPDWIGLDVKALPRHAAAVTGLAPRAAERMWDSLRVAAAAAEQYGVELQMRTTLWPGSVIEQHLEELQGEVARLGHELHLQWARNVDGAGRYVA</sequence>
<evidence type="ECO:0000256" key="2">
    <source>
        <dbReference type="ARBA" id="ARBA00022485"/>
    </source>
</evidence>
<evidence type="ECO:0000259" key="7">
    <source>
        <dbReference type="PROSITE" id="PS51918"/>
    </source>
</evidence>
<keyword evidence="4" id="KW-0479">Metal-binding</keyword>
<comment type="caution">
    <text evidence="8">The sequence shown here is derived from an EMBL/GenBank/DDBJ whole genome shotgun (WGS) entry which is preliminary data.</text>
</comment>
<comment type="cofactor">
    <cofactor evidence="1">
        <name>[4Fe-4S] cluster</name>
        <dbReference type="ChEBI" id="CHEBI:49883"/>
    </cofactor>
</comment>
<dbReference type="SFLD" id="SFLDG01094">
    <property type="entry name" value="Uncharacterised_Radical_SAM_Su"/>
    <property type="match status" value="1"/>
</dbReference>
<evidence type="ECO:0000313" key="8">
    <source>
        <dbReference type="EMBL" id="PZP01849.1"/>
    </source>
</evidence>
<reference evidence="8 9" key="1">
    <citation type="submission" date="2017-11" db="EMBL/GenBank/DDBJ databases">
        <title>Infants hospitalized years apart are colonized by the same room-sourced microbial strains.</title>
        <authorList>
            <person name="Brooks B."/>
            <person name="Olm M.R."/>
            <person name="Firek B.A."/>
            <person name="Baker R."/>
            <person name="Thomas B.C."/>
            <person name="Morowitz M.J."/>
            <person name="Banfield J.F."/>
        </authorList>
    </citation>
    <scope>NUCLEOTIDE SEQUENCE [LARGE SCALE GENOMIC DNA]</scope>
    <source>
        <strain evidence="8">S2_012_000_R3_87</strain>
    </source>
</reference>
<evidence type="ECO:0000313" key="9">
    <source>
        <dbReference type="Proteomes" id="UP000249451"/>
    </source>
</evidence>
<dbReference type="PANTHER" id="PTHR30352:SF13">
    <property type="entry name" value="GLYCYL-RADICAL ENZYME ACTIVATING ENZYME YJJW-RELATED"/>
    <property type="match status" value="1"/>
</dbReference>
<keyword evidence="3" id="KW-0949">S-adenosyl-L-methionine</keyword>
<dbReference type="InterPro" id="IPR058240">
    <property type="entry name" value="rSAM_sf"/>
</dbReference>
<dbReference type="InterPro" id="IPR007197">
    <property type="entry name" value="rSAM"/>
</dbReference>